<dbReference type="Proteomes" id="UP000694863">
    <property type="component" value="Unplaced"/>
</dbReference>
<name>A0AC55D0X2_ECHTE</name>
<sequence>MPGSGEETALEQSGRTELTQRWARRGLDSEEGVSRAQSQVGTLQRPADPKPSDLRPPGAMEDSAEAAAPHLLDSPGVEPWYRDQEDGARAVGWSWCPAADAAAGSEPGAPTPEPGSVRPASGSSPSQMAMYPTDLTLTLLAVWRSDRRPDPELQRALRMRLRVLENAGQEVARVLGELSARLLSINSDCDQMVVTFKTFGEIWKFSTYHALGFVPHCLETLLMDQAFWLRAPEDGDQAVLEVHLEEEALRQMHENLLLQEGSYFVLGPDRHMRTVTGPQGARKGSQGGAASEVDCRIPSKCSEEVATALEPLAPFHQISSLHRREVGGLAMALADCQGSGPEELTFRKGELIQILGAWVPGLAWCLGQHPDSGQVGFVQTRLISRQGQPESEHSVFLSEEESSFFSPEGCFSEQDPPLAELNLQPSETLQKVRNVLEQCKTCQACPREPASWGLSPEPGGQSPANTKEPSFRLDTEADWTDPQALGTTLQWLDFPGYQASFRHLYAPSPLGPGSSPCSLADEEELAGHLARAREVAKRAGLPMALARLCFLLGRLCVGKLKLSQARVYLEEALGALGGCFGDLPLTVALYSLLATVHLRQKNRDKCVLTVGKAVALLLGAPGPVCGSEAQLLQLALGRAVRAQSAAAEARACFLLARHHWSLKQPEGALPFLERLLVLQSHLEPLDTTWLVGCYQRLADIYSRQCLPHLALSCVRVASLRAQGSLASALWSVDLVLRHATQLHGPWQAAPCLPALIAPYLWQALASSAARTERTLRASLYVSLAQVHSDHGQHGRGGALLMRAVDAEAPSGAHPVVDHLVALAWMHLLRGQSAVALEVLESIEHSAAASEEQEGVVINMKAVALRRLGRTRRAAEGYYCALRAARRWGRQRDQAVVLANLGVLCSQAGAGQLAEHYLVGAVKHFSRLPGKQWGCDFTQVLLLLAHLYACRGLARQSCHCYEWAFLVAMETGHFESQLCAVQRLCHFYSSVQPSEAHSVVYHELQLSLVHRTADRAREGRLLETISQLYLSLGTERAYRSALDYTKRSLAIFIDLQEKRKEAHAWLRAGQIYYRLQQHELVDLYIQVAQNAALYTGDPRLGLELFEAAGDIFFNGSREQEKALTFYRDQALPLALATGSQEAELRLCNKLTVLLSTLGPPQEGLEFAHTALALSVTLGHQLNERVACHRLAALHHRLGQGELAEHFYLKALALCSSPLEFPEETLYYVKVYLLLGDIIFYDLKDPFDAAGYYQLALAAAVDLGNKRAQLKIYTRLATIYHSFLLDREQSLVFYRKARTFASELQGRRAPLAPPPSALACARSVPAPSLRPERPRAYWLRPRPALPAPGLAPPPATP</sequence>
<gene>
    <name evidence="2" type="primary">SH3TC1</name>
</gene>
<dbReference type="RefSeq" id="XP_045145398.1">
    <property type="nucleotide sequence ID" value="XM_045289463.1"/>
</dbReference>
<protein>
    <submittedName>
        <fullName evidence="2">SH3 domain and tetratricopeptide repeat-containing protein 1</fullName>
    </submittedName>
</protein>
<keyword evidence="1" id="KW-1185">Reference proteome</keyword>
<evidence type="ECO:0000313" key="1">
    <source>
        <dbReference type="Proteomes" id="UP000694863"/>
    </source>
</evidence>
<accession>A0AC55D0X2</accession>
<evidence type="ECO:0000313" key="2">
    <source>
        <dbReference type="RefSeq" id="XP_045145398.1"/>
    </source>
</evidence>
<proteinExistence type="predicted"/>
<organism evidence="1 2">
    <name type="scientific">Echinops telfairi</name>
    <name type="common">Lesser hedgehog tenrec</name>
    <dbReference type="NCBI Taxonomy" id="9371"/>
    <lineage>
        <taxon>Eukaryota</taxon>
        <taxon>Metazoa</taxon>
        <taxon>Chordata</taxon>
        <taxon>Craniata</taxon>
        <taxon>Vertebrata</taxon>
        <taxon>Euteleostomi</taxon>
        <taxon>Mammalia</taxon>
        <taxon>Eutheria</taxon>
        <taxon>Afrotheria</taxon>
        <taxon>Tenrecidae</taxon>
        <taxon>Tenrecinae</taxon>
        <taxon>Echinops</taxon>
    </lineage>
</organism>
<reference evidence="2" key="1">
    <citation type="submission" date="2025-08" db="UniProtKB">
        <authorList>
            <consortium name="RefSeq"/>
        </authorList>
    </citation>
    <scope>IDENTIFICATION</scope>
</reference>